<organism evidence="1 2">
    <name type="scientific">Hyphomonas adhaerens</name>
    <dbReference type="NCBI Taxonomy" id="81029"/>
    <lineage>
        <taxon>Bacteria</taxon>
        <taxon>Pseudomonadati</taxon>
        <taxon>Pseudomonadota</taxon>
        <taxon>Alphaproteobacteria</taxon>
        <taxon>Hyphomonadales</taxon>
        <taxon>Hyphomonadaceae</taxon>
        <taxon>Hyphomonas</taxon>
    </lineage>
</organism>
<protein>
    <recommendedName>
        <fullName evidence="3">Peptidylprolyl isomerase</fullName>
    </recommendedName>
</protein>
<evidence type="ECO:0000313" key="2">
    <source>
        <dbReference type="Proteomes" id="UP000259610"/>
    </source>
</evidence>
<name>A0A3B9GZ86_9PROT</name>
<dbReference type="Proteomes" id="UP000259610">
    <property type="component" value="Unassembled WGS sequence"/>
</dbReference>
<gene>
    <name evidence="1" type="ORF">DCG58_11430</name>
</gene>
<evidence type="ECO:0000313" key="1">
    <source>
        <dbReference type="EMBL" id="HAE27765.1"/>
    </source>
</evidence>
<dbReference type="AlphaFoldDB" id="A0A3B9GZ86"/>
<proteinExistence type="predicted"/>
<accession>A0A3B9GZ86</accession>
<evidence type="ECO:0008006" key="3">
    <source>
        <dbReference type="Google" id="ProtNLM"/>
    </source>
</evidence>
<dbReference type="RefSeq" id="WP_272988999.1">
    <property type="nucleotide sequence ID" value="NZ_CAJWRG010000138.1"/>
</dbReference>
<comment type="caution">
    <text evidence="1">The sequence shown here is derived from an EMBL/GenBank/DDBJ whole genome shotgun (WGS) entry which is preliminary data.</text>
</comment>
<reference evidence="1 2" key="1">
    <citation type="journal article" date="2018" name="Nat. Biotechnol.">
        <title>A standardized bacterial taxonomy based on genome phylogeny substantially revises the tree of life.</title>
        <authorList>
            <person name="Parks D.H."/>
            <person name="Chuvochina M."/>
            <person name="Waite D.W."/>
            <person name="Rinke C."/>
            <person name="Skarshewski A."/>
            <person name="Chaumeil P.A."/>
            <person name="Hugenholtz P."/>
        </authorList>
    </citation>
    <scope>NUCLEOTIDE SEQUENCE [LARGE SCALE GENOMIC DNA]</scope>
    <source>
        <strain evidence="1">UBA8733</strain>
    </source>
</reference>
<feature type="non-terminal residue" evidence="1">
    <location>
        <position position="1"/>
    </location>
</feature>
<dbReference type="EMBL" id="DMAN01000257">
    <property type="protein sequence ID" value="HAE27765.1"/>
    <property type="molecule type" value="Genomic_DNA"/>
</dbReference>
<sequence length="90" mass="9299">IGGIFSGKPGEVFTYPNRTGDKYMIVQLKAVNDPSAADLAAADPRASSALVTSLDSDLAAAMQTEMAGAVKLKVNSGAYNAYKASITTDQ</sequence>